<accession>A0ACB6ZFU4</accession>
<sequence length="65" mass="6970">MFLASGPVGHPSIYDPSAPKGSRWSSHGLLASAIPRYPSPTIFPTTYNVGYSYPPCCQANAISFH</sequence>
<evidence type="ECO:0000313" key="2">
    <source>
        <dbReference type="Proteomes" id="UP000886501"/>
    </source>
</evidence>
<name>A0ACB6ZFU4_THEGA</name>
<evidence type="ECO:0000313" key="1">
    <source>
        <dbReference type="EMBL" id="KAF9648434.1"/>
    </source>
</evidence>
<protein>
    <submittedName>
        <fullName evidence="1">Uncharacterized protein</fullName>
    </submittedName>
</protein>
<reference evidence="1" key="2">
    <citation type="journal article" date="2020" name="Nat. Commun.">
        <title>Large-scale genome sequencing of mycorrhizal fungi provides insights into the early evolution of symbiotic traits.</title>
        <authorList>
            <person name="Miyauchi S."/>
            <person name="Kiss E."/>
            <person name="Kuo A."/>
            <person name="Drula E."/>
            <person name="Kohler A."/>
            <person name="Sanchez-Garcia M."/>
            <person name="Morin E."/>
            <person name="Andreopoulos B."/>
            <person name="Barry K.W."/>
            <person name="Bonito G."/>
            <person name="Buee M."/>
            <person name="Carver A."/>
            <person name="Chen C."/>
            <person name="Cichocki N."/>
            <person name="Clum A."/>
            <person name="Culley D."/>
            <person name="Crous P.W."/>
            <person name="Fauchery L."/>
            <person name="Girlanda M."/>
            <person name="Hayes R.D."/>
            <person name="Keri Z."/>
            <person name="LaButti K."/>
            <person name="Lipzen A."/>
            <person name="Lombard V."/>
            <person name="Magnuson J."/>
            <person name="Maillard F."/>
            <person name="Murat C."/>
            <person name="Nolan M."/>
            <person name="Ohm R.A."/>
            <person name="Pangilinan J."/>
            <person name="Pereira M.F."/>
            <person name="Perotto S."/>
            <person name="Peter M."/>
            <person name="Pfister S."/>
            <person name="Riley R."/>
            <person name="Sitrit Y."/>
            <person name="Stielow J.B."/>
            <person name="Szollosi G."/>
            <person name="Zifcakova L."/>
            <person name="Stursova M."/>
            <person name="Spatafora J.W."/>
            <person name="Tedersoo L."/>
            <person name="Vaario L.M."/>
            <person name="Yamada A."/>
            <person name="Yan M."/>
            <person name="Wang P."/>
            <person name="Xu J."/>
            <person name="Bruns T."/>
            <person name="Baldrian P."/>
            <person name="Vilgalys R."/>
            <person name="Dunand C."/>
            <person name="Henrissat B."/>
            <person name="Grigoriev I.V."/>
            <person name="Hibbett D."/>
            <person name="Nagy L.G."/>
            <person name="Martin F.M."/>
        </authorList>
    </citation>
    <scope>NUCLEOTIDE SEQUENCE</scope>
    <source>
        <strain evidence="1">P2</strain>
    </source>
</reference>
<reference evidence="1" key="1">
    <citation type="submission" date="2019-10" db="EMBL/GenBank/DDBJ databases">
        <authorList>
            <consortium name="DOE Joint Genome Institute"/>
            <person name="Kuo A."/>
            <person name="Miyauchi S."/>
            <person name="Kiss E."/>
            <person name="Drula E."/>
            <person name="Kohler A."/>
            <person name="Sanchez-Garcia M."/>
            <person name="Andreopoulos B."/>
            <person name="Barry K.W."/>
            <person name="Bonito G."/>
            <person name="Buee M."/>
            <person name="Carver A."/>
            <person name="Chen C."/>
            <person name="Cichocki N."/>
            <person name="Clum A."/>
            <person name="Culley D."/>
            <person name="Crous P.W."/>
            <person name="Fauchery L."/>
            <person name="Girlanda M."/>
            <person name="Hayes R."/>
            <person name="Keri Z."/>
            <person name="Labutti K."/>
            <person name="Lipzen A."/>
            <person name="Lombard V."/>
            <person name="Magnuson J."/>
            <person name="Maillard F."/>
            <person name="Morin E."/>
            <person name="Murat C."/>
            <person name="Nolan M."/>
            <person name="Ohm R."/>
            <person name="Pangilinan J."/>
            <person name="Pereira M."/>
            <person name="Perotto S."/>
            <person name="Peter M."/>
            <person name="Riley R."/>
            <person name="Sitrit Y."/>
            <person name="Stielow B."/>
            <person name="Szollosi G."/>
            <person name="Zifcakova L."/>
            <person name="Stursova M."/>
            <person name="Spatafora J.W."/>
            <person name="Tedersoo L."/>
            <person name="Vaario L.-M."/>
            <person name="Yamada A."/>
            <person name="Yan M."/>
            <person name="Wang P."/>
            <person name="Xu J."/>
            <person name="Bruns T."/>
            <person name="Baldrian P."/>
            <person name="Vilgalys R."/>
            <person name="Henrissat B."/>
            <person name="Grigoriev I.V."/>
            <person name="Hibbett D."/>
            <person name="Nagy L.G."/>
            <person name="Martin F.M."/>
        </authorList>
    </citation>
    <scope>NUCLEOTIDE SEQUENCE</scope>
    <source>
        <strain evidence="1">P2</strain>
    </source>
</reference>
<dbReference type="Proteomes" id="UP000886501">
    <property type="component" value="Unassembled WGS sequence"/>
</dbReference>
<gene>
    <name evidence="1" type="ORF">BDM02DRAFT_3115333</name>
</gene>
<dbReference type="EMBL" id="MU118013">
    <property type="protein sequence ID" value="KAF9648434.1"/>
    <property type="molecule type" value="Genomic_DNA"/>
</dbReference>
<keyword evidence="2" id="KW-1185">Reference proteome</keyword>
<organism evidence="1 2">
    <name type="scientific">Thelephora ganbajun</name>
    <name type="common">Ganba fungus</name>
    <dbReference type="NCBI Taxonomy" id="370292"/>
    <lineage>
        <taxon>Eukaryota</taxon>
        <taxon>Fungi</taxon>
        <taxon>Dikarya</taxon>
        <taxon>Basidiomycota</taxon>
        <taxon>Agaricomycotina</taxon>
        <taxon>Agaricomycetes</taxon>
        <taxon>Thelephorales</taxon>
        <taxon>Thelephoraceae</taxon>
        <taxon>Thelephora</taxon>
    </lineage>
</organism>
<comment type="caution">
    <text evidence="1">The sequence shown here is derived from an EMBL/GenBank/DDBJ whole genome shotgun (WGS) entry which is preliminary data.</text>
</comment>
<proteinExistence type="predicted"/>